<dbReference type="RefSeq" id="WP_207287826.1">
    <property type="nucleotide sequence ID" value="NZ_CP071462.1"/>
</dbReference>
<dbReference type="GeneID" id="63188132"/>
<organism evidence="2 3">
    <name type="scientific">Haloterrigena alkaliphila</name>
    <dbReference type="NCBI Taxonomy" id="2816475"/>
    <lineage>
        <taxon>Archaea</taxon>
        <taxon>Methanobacteriati</taxon>
        <taxon>Methanobacteriota</taxon>
        <taxon>Stenosarchaea group</taxon>
        <taxon>Halobacteria</taxon>
        <taxon>Halobacteriales</taxon>
        <taxon>Natrialbaceae</taxon>
        <taxon>Haloterrigena</taxon>
    </lineage>
</organism>
<dbReference type="EMBL" id="CP071462">
    <property type="protein sequence ID" value="QSW98216.1"/>
    <property type="molecule type" value="Genomic_DNA"/>
</dbReference>
<keyword evidence="1" id="KW-0812">Transmembrane</keyword>
<name>A0A8A2VAS5_9EURY</name>
<keyword evidence="3" id="KW-1185">Reference proteome</keyword>
<evidence type="ECO:0000256" key="1">
    <source>
        <dbReference type="SAM" id="Phobius"/>
    </source>
</evidence>
<dbReference type="InterPro" id="IPR007404">
    <property type="entry name" value="YdjM-like"/>
</dbReference>
<dbReference type="AlphaFoldDB" id="A0A8A2VAS5"/>
<keyword evidence="1" id="KW-0472">Membrane</keyword>
<dbReference type="Pfam" id="PF04307">
    <property type="entry name" value="YdjM"/>
    <property type="match status" value="1"/>
</dbReference>
<gene>
    <name evidence="2" type="ORF">J0X25_12465</name>
</gene>
<evidence type="ECO:0000313" key="3">
    <source>
        <dbReference type="Proteomes" id="UP000663203"/>
    </source>
</evidence>
<dbReference type="KEGG" id="hakz:J0X25_12465"/>
<dbReference type="Proteomes" id="UP000663203">
    <property type="component" value="Chromosome"/>
</dbReference>
<accession>A0A8A2VAS5</accession>
<reference evidence="2 3" key="1">
    <citation type="submission" date="2021-03" db="EMBL/GenBank/DDBJ databases">
        <title>Haloterrigena longa sp. nov. and Haloterrigena limicola sp. nov., extremely halophilic archaea isolated from a salt lake.</title>
        <authorList>
            <person name="Henglin C."/>
        </authorList>
    </citation>
    <scope>NUCLEOTIDE SEQUENCE [LARGE SCALE GENOMIC DNA]</scope>
    <source>
        <strain evidence="2 3">KZCA68</strain>
    </source>
</reference>
<evidence type="ECO:0000313" key="2">
    <source>
        <dbReference type="EMBL" id="QSW98216.1"/>
    </source>
</evidence>
<dbReference type="GO" id="GO:0016787">
    <property type="term" value="F:hydrolase activity"/>
    <property type="evidence" value="ECO:0007669"/>
    <property type="project" value="UniProtKB-KW"/>
</dbReference>
<keyword evidence="1" id="KW-1133">Transmembrane helix</keyword>
<protein>
    <submittedName>
        <fullName evidence="2">Metal-dependent hydrolase</fullName>
    </submittedName>
</protein>
<keyword evidence="2" id="KW-0378">Hydrolase</keyword>
<proteinExistence type="predicted"/>
<feature type="transmembrane region" description="Helical" evidence="1">
    <location>
        <begin position="60"/>
        <end position="78"/>
    </location>
</feature>
<sequence length="189" mass="20948">MWPWGHLAVVYLCYSLHCRRRDWPPRALSVIVLAIGSQFPDLVDKPLAWTFDVLPGGRTLAHSVFVAALLLPTVALAARRFDRRDLGTAFAVGHVSHLLADIPPSAILTADASELTFLVWPLLPPSPYESVDGILAGFLRYSMGWYEWAQLGLVLIALVVWYRDGLPGTGYARDVVERITGRNDAREGI</sequence>